<evidence type="ECO:0000313" key="7">
    <source>
        <dbReference type="EMBL" id="RAW93574.1"/>
    </source>
</evidence>
<sequence length="310" mass="35580">MHGKTARLKMKNIRLRDGKVFNPEGIEINAVLHCNMSCKSCAHLSPLFRKKNADLGMMRRYLEILSHSYHASYVKIMGGEPLLNPNLLELIKAAASSGIADEILLTTNGTLLHKAPEELWEIIDSLELSLYPSRLPNEEKIESFKSKAASHKVKLLINYYDNFRFSYSEKRNEDFPLVQDVYDTCKMAHFWHSHTVIDGWFFLCPQSVFIPQQGIAGGWNSEVDGLRISSEPGFVESLYKFLTRSQPLKACEYCLGSVGKLHSHRELRRADWRPLEKYEDLVSREFLEVCRKDITTDDGCVRSSEIYLVE</sequence>
<dbReference type="Proteomes" id="UP000250870">
    <property type="component" value="Unassembled WGS sequence"/>
</dbReference>
<dbReference type="Pfam" id="PF04055">
    <property type="entry name" value="Radical_SAM"/>
    <property type="match status" value="1"/>
</dbReference>
<organism evidence="7 8">
    <name type="scientific">Photorhabdus laumondii subsp. clarkei</name>
    <dbReference type="NCBI Taxonomy" id="2029685"/>
    <lineage>
        <taxon>Bacteria</taxon>
        <taxon>Pseudomonadati</taxon>
        <taxon>Pseudomonadota</taxon>
        <taxon>Gammaproteobacteria</taxon>
        <taxon>Enterobacterales</taxon>
        <taxon>Morganellaceae</taxon>
        <taxon>Photorhabdus</taxon>
    </lineage>
</organism>
<evidence type="ECO:0000256" key="2">
    <source>
        <dbReference type="ARBA" id="ARBA00022691"/>
    </source>
</evidence>
<comment type="caution">
    <text evidence="7">The sequence shown here is derived from an EMBL/GenBank/DDBJ whole genome shotgun (WGS) entry which is preliminary data.</text>
</comment>
<dbReference type="GO" id="GO:0046872">
    <property type="term" value="F:metal ion binding"/>
    <property type="evidence" value="ECO:0007669"/>
    <property type="project" value="UniProtKB-KW"/>
</dbReference>
<dbReference type="SFLD" id="SFLDS00029">
    <property type="entry name" value="Radical_SAM"/>
    <property type="match status" value="1"/>
</dbReference>
<dbReference type="PANTHER" id="PTHR11228">
    <property type="entry name" value="RADICAL SAM DOMAIN PROTEIN"/>
    <property type="match status" value="1"/>
</dbReference>
<dbReference type="PANTHER" id="PTHR11228:SF7">
    <property type="entry name" value="PQQA PEPTIDE CYCLASE"/>
    <property type="match status" value="1"/>
</dbReference>
<dbReference type="SUPFAM" id="SSF102114">
    <property type="entry name" value="Radical SAM enzymes"/>
    <property type="match status" value="1"/>
</dbReference>
<evidence type="ECO:0000256" key="4">
    <source>
        <dbReference type="ARBA" id="ARBA00023004"/>
    </source>
</evidence>
<dbReference type="InterPro" id="IPR050377">
    <property type="entry name" value="Radical_SAM_PqqE_MftC-like"/>
</dbReference>
<keyword evidence="5" id="KW-0411">Iron-sulfur</keyword>
<keyword evidence="3" id="KW-0479">Metal-binding</keyword>
<dbReference type="GO" id="GO:0003824">
    <property type="term" value="F:catalytic activity"/>
    <property type="evidence" value="ECO:0007669"/>
    <property type="project" value="InterPro"/>
</dbReference>
<accession>A0A329VP31</accession>
<comment type="cofactor">
    <cofactor evidence="1">
        <name>[4Fe-4S] cluster</name>
        <dbReference type="ChEBI" id="CHEBI:49883"/>
    </cofactor>
</comment>
<name>A0A329VP31_9GAMM</name>
<keyword evidence="4" id="KW-0408">Iron</keyword>
<evidence type="ECO:0000256" key="5">
    <source>
        <dbReference type="ARBA" id="ARBA00023014"/>
    </source>
</evidence>
<dbReference type="AlphaFoldDB" id="A0A329VP31"/>
<dbReference type="InterPro" id="IPR058240">
    <property type="entry name" value="rSAM_sf"/>
</dbReference>
<dbReference type="InterPro" id="IPR007197">
    <property type="entry name" value="rSAM"/>
</dbReference>
<dbReference type="EMBL" id="NSCI01000001">
    <property type="protein sequence ID" value="RAW93574.1"/>
    <property type="molecule type" value="Genomic_DNA"/>
</dbReference>
<dbReference type="GO" id="GO:0051536">
    <property type="term" value="F:iron-sulfur cluster binding"/>
    <property type="evidence" value="ECO:0007669"/>
    <property type="project" value="UniProtKB-KW"/>
</dbReference>
<evidence type="ECO:0000256" key="1">
    <source>
        <dbReference type="ARBA" id="ARBA00001966"/>
    </source>
</evidence>
<dbReference type="Gene3D" id="3.20.20.70">
    <property type="entry name" value="Aldolase class I"/>
    <property type="match status" value="1"/>
</dbReference>
<protein>
    <recommendedName>
        <fullName evidence="6">Radical SAM core domain-containing protein</fullName>
    </recommendedName>
</protein>
<evidence type="ECO:0000259" key="6">
    <source>
        <dbReference type="Pfam" id="PF04055"/>
    </source>
</evidence>
<proteinExistence type="predicted"/>
<dbReference type="InterPro" id="IPR013785">
    <property type="entry name" value="Aldolase_TIM"/>
</dbReference>
<reference evidence="7 8" key="1">
    <citation type="journal article" date="2018" name="Int. J. Syst. Evol. Microbiol.">
        <title>Whole-genome-based revisit of Photorhabdus phylogeny: proposal for the elevation of most Photorhabdus subspecies to the species level and description of one novel species Photorhabdus bodei sp. nov., and one novel subspecies Photorhabdus laumondii subsp. clarkei subsp. nov.</title>
        <authorList>
            <person name="Machado R.A.R."/>
            <person name="Wuthrich D."/>
            <person name="Kuhnert P."/>
            <person name="Arce C.C.M."/>
            <person name="Thonen L."/>
            <person name="Ruiz C."/>
            <person name="Zhang X."/>
            <person name="Robert C.A.M."/>
            <person name="Karimi J."/>
            <person name="Kamali S."/>
            <person name="Ma J."/>
            <person name="Bruggmann R."/>
            <person name="Erb M."/>
        </authorList>
    </citation>
    <scope>NUCLEOTIDE SEQUENCE [LARGE SCALE GENOMIC DNA]</scope>
    <source>
        <strain evidence="7 8">BOJ-47</strain>
    </source>
</reference>
<feature type="domain" description="Radical SAM core" evidence="6">
    <location>
        <begin position="33"/>
        <end position="129"/>
    </location>
</feature>
<evidence type="ECO:0000313" key="8">
    <source>
        <dbReference type="Proteomes" id="UP000250870"/>
    </source>
</evidence>
<keyword evidence="2" id="KW-0949">S-adenosyl-L-methionine</keyword>
<gene>
    <name evidence="7" type="ORF">CKY01_01225</name>
</gene>
<evidence type="ECO:0000256" key="3">
    <source>
        <dbReference type="ARBA" id="ARBA00022723"/>
    </source>
</evidence>